<name>A0A843W989_COLES</name>
<feature type="region of interest" description="Disordered" evidence="1">
    <location>
        <begin position="40"/>
        <end position="67"/>
    </location>
</feature>
<sequence length="104" mass="11817">MGKLYNNKSCKKVGFYAKKLRSRRTLVSVVTGSGRQIATESYEDRDGSFDQATRTRQGSLSRSNRDRYMCRDGPENAAYRVVTFSGTSPEFEREKGLAWDCMPT</sequence>
<evidence type="ECO:0000313" key="2">
    <source>
        <dbReference type="EMBL" id="MQM06572.1"/>
    </source>
</evidence>
<reference evidence="2" key="1">
    <citation type="submission" date="2017-07" db="EMBL/GenBank/DDBJ databases">
        <title>Taro Niue Genome Assembly and Annotation.</title>
        <authorList>
            <person name="Atibalentja N."/>
            <person name="Keating K."/>
            <person name="Fields C.J."/>
        </authorList>
    </citation>
    <scope>NUCLEOTIDE SEQUENCE</scope>
    <source>
        <strain evidence="2">Niue_2</strain>
        <tissue evidence="2">Leaf</tissue>
    </source>
</reference>
<evidence type="ECO:0000256" key="1">
    <source>
        <dbReference type="SAM" id="MobiDB-lite"/>
    </source>
</evidence>
<dbReference type="Proteomes" id="UP000652761">
    <property type="component" value="Unassembled WGS sequence"/>
</dbReference>
<feature type="compositionally biased region" description="Polar residues" evidence="1">
    <location>
        <begin position="50"/>
        <end position="62"/>
    </location>
</feature>
<organism evidence="2 3">
    <name type="scientific">Colocasia esculenta</name>
    <name type="common">Wild taro</name>
    <name type="synonym">Arum esculentum</name>
    <dbReference type="NCBI Taxonomy" id="4460"/>
    <lineage>
        <taxon>Eukaryota</taxon>
        <taxon>Viridiplantae</taxon>
        <taxon>Streptophyta</taxon>
        <taxon>Embryophyta</taxon>
        <taxon>Tracheophyta</taxon>
        <taxon>Spermatophyta</taxon>
        <taxon>Magnoliopsida</taxon>
        <taxon>Liliopsida</taxon>
        <taxon>Araceae</taxon>
        <taxon>Aroideae</taxon>
        <taxon>Colocasieae</taxon>
        <taxon>Colocasia</taxon>
    </lineage>
</organism>
<accession>A0A843W989</accession>
<dbReference type="EMBL" id="NMUH01003661">
    <property type="protein sequence ID" value="MQM06572.1"/>
    <property type="molecule type" value="Genomic_DNA"/>
</dbReference>
<keyword evidence="3" id="KW-1185">Reference proteome</keyword>
<protein>
    <submittedName>
        <fullName evidence="2">Uncharacterized protein</fullName>
    </submittedName>
</protein>
<dbReference type="AlphaFoldDB" id="A0A843W989"/>
<gene>
    <name evidence="2" type="ORF">Taro_039399</name>
</gene>
<evidence type="ECO:0000313" key="3">
    <source>
        <dbReference type="Proteomes" id="UP000652761"/>
    </source>
</evidence>
<comment type="caution">
    <text evidence="2">The sequence shown here is derived from an EMBL/GenBank/DDBJ whole genome shotgun (WGS) entry which is preliminary data.</text>
</comment>
<proteinExistence type="predicted"/>